<feature type="transmembrane region" description="Helical" evidence="1">
    <location>
        <begin position="272"/>
        <end position="293"/>
    </location>
</feature>
<keyword evidence="1" id="KW-0812">Transmembrane</keyword>
<sequence>MADAPSPASIERDVVNIDIGVIDVGGLDVVLPADGSSSSLPLTPMPPTLPRRVSVATRLESRRRSAQISGANMTRRISQIARQAGGSLGRSAYALRRVSMASSTDLKIDSLTPQEVATTYVLFHTALVAGFVLSHTTAVFWVGYSTGASSALAWFVSSAHYAIYVLITGACAAFTRRVYRLPKRQPVQLTMAVIAAAYGVVTLGELLLEASLAVGQGDIARICYNSHYDEVSTLAHNLLNAVHATLFYVVLTQVCRCFRIDPATHQAAHDTVLDASALVFVAYITLRVVLGAANEVVLDYLPMTNAVTVLRLQYFAPEAARPPPGILVASIIVTACDAAFSVWAAFEIAAVRRSFRATFVKNLSKLLIAFNFFMFYNAKMIVALVLAGHVVAWQLPLVHDGAALRCTGSLGVTFGFKLTIAGWLFTAMYACLPMDAVGLRGWCYSSPNAVAGRPPRLRYFCQAADALQTGNFRIKDLLQSTLTIEPRHFVLEAQLEMFNFAYLAYACGHKDYSQDFLHLHRMIGSAEFALEDHIHDPRSDTHCLVAQSSDKIYVAFRGSMSWKNYKTDLQTRKQPVAYDLPLPAAAGFTAHNISRPNFCKRKAPWVHGGFWDAYQSVAARVLERLAALNRETPRAMFFTGHSLGGALATLCSLDAATVYGGNRVACTTFGCPRVGGNAYKRVYNAAVPAHCRFVNAQDPVCHTPIRTLWDSFTEVGTTVLLDALGNLVVDPNLLEYDLLNRGISGDAHRLTSYQMALFLWCRRAHGGRFEPKFWSHSLQKLREHHGHHPDVLQYLHQRALFVRTALGDDDDLVRRIVREIIRSTTPHRKGLHLFRRPVLCYGVNDAIDAMVAAQLVPSEADAVEMGRVMLVKGSIRMVEDPQVFRHDAFFTLPMRSDKVVPAGDDSDE</sequence>
<dbReference type="Pfam" id="PF01764">
    <property type="entry name" value="Lipase_3"/>
    <property type="match status" value="1"/>
</dbReference>
<name>A0A1V9YWL8_ACHHY</name>
<comment type="caution">
    <text evidence="3">The sequence shown here is derived from an EMBL/GenBank/DDBJ whole genome shotgun (WGS) entry which is preliminary data.</text>
</comment>
<evidence type="ECO:0000313" key="3">
    <source>
        <dbReference type="EMBL" id="OQR90224.1"/>
    </source>
</evidence>
<feature type="domain" description="Fungal lipase-type" evidence="2">
    <location>
        <begin position="553"/>
        <end position="705"/>
    </location>
</feature>
<feature type="transmembrane region" description="Helical" evidence="1">
    <location>
        <begin position="326"/>
        <end position="346"/>
    </location>
</feature>
<feature type="transmembrane region" description="Helical" evidence="1">
    <location>
        <begin position="154"/>
        <end position="175"/>
    </location>
</feature>
<dbReference type="SUPFAM" id="SSF53474">
    <property type="entry name" value="alpha/beta-Hydrolases"/>
    <property type="match status" value="1"/>
</dbReference>
<dbReference type="AlphaFoldDB" id="A0A1V9YWL8"/>
<organism evidence="3 4">
    <name type="scientific">Achlya hypogyna</name>
    <name type="common">Oomycete</name>
    <name type="synonym">Protoachlya hypogyna</name>
    <dbReference type="NCBI Taxonomy" id="1202772"/>
    <lineage>
        <taxon>Eukaryota</taxon>
        <taxon>Sar</taxon>
        <taxon>Stramenopiles</taxon>
        <taxon>Oomycota</taxon>
        <taxon>Saprolegniomycetes</taxon>
        <taxon>Saprolegniales</taxon>
        <taxon>Achlyaceae</taxon>
        <taxon>Achlya</taxon>
    </lineage>
</organism>
<proteinExistence type="predicted"/>
<dbReference type="OrthoDB" id="200718at2759"/>
<evidence type="ECO:0000259" key="2">
    <source>
        <dbReference type="Pfam" id="PF01764"/>
    </source>
</evidence>
<feature type="transmembrane region" description="Helical" evidence="1">
    <location>
        <begin position="366"/>
        <end position="392"/>
    </location>
</feature>
<evidence type="ECO:0000256" key="1">
    <source>
        <dbReference type="SAM" id="Phobius"/>
    </source>
</evidence>
<dbReference type="InterPro" id="IPR051218">
    <property type="entry name" value="Sec_MonoDiacylglyc_Lipase"/>
</dbReference>
<feature type="transmembrane region" description="Helical" evidence="1">
    <location>
        <begin position="234"/>
        <end position="251"/>
    </location>
</feature>
<dbReference type="Gene3D" id="3.40.50.1820">
    <property type="entry name" value="alpha/beta hydrolase"/>
    <property type="match status" value="1"/>
</dbReference>
<protein>
    <submittedName>
        <fullName evidence="3">Lipase domain protein</fullName>
    </submittedName>
</protein>
<dbReference type="InterPro" id="IPR002921">
    <property type="entry name" value="Fungal_lipase-type"/>
</dbReference>
<dbReference type="CDD" id="cd00519">
    <property type="entry name" value="Lipase_3"/>
    <property type="match status" value="1"/>
</dbReference>
<keyword evidence="1" id="KW-0472">Membrane</keyword>
<accession>A0A1V9YWL8</accession>
<feature type="transmembrane region" description="Helical" evidence="1">
    <location>
        <begin position="187"/>
        <end position="208"/>
    </location>
</feature>
<dbReference type="PANTHER" id="PTHR45856">
    <property type="entry name" value="ALPHA/BETA-HYDROLASES SUPERFAMILY PROTEIN"/>
    <property type="match status" value="1"/>
</dbReference>
<dbReference type="PANTHER" id="PTHR45856:SF24">
    <property type="entry name" value="FUNGAL LIPASE-LIKE DOMAIN-CONTAINING PROTEIN"/>
    <property type="match status" value="1"/>
</dbReference>
<dbReference type="EMBL" id="JNBR01000654">
    <property type="protein sequence ID" value="OQR90224.1"/>
    <property type="molecule type" value="Genomic_DNA"/>
</dbReference>
<gene>
    <name evidence="3" type="ORF">ACHHYP_05700</name>
</gene>
<reference evidence="3 4" key="1">
    <citation type="journal article" date="2014" name="Genome Biol. Evol.">
        <title>The secreted proteins of Achlya hypogyna and Thraustotheca clavata identify the ancestral oomycete secretome and reveal gene acquisitions by horizontal gene transfer.</title>
        <authorList>
            <person name="Misner I."/>
            <person name="Blouin N."/>
            <person name="Leonard G."/>
            <person name="Richards T.A."/>
            <person name="Lane C.E."/>
        </authorList>
    </citation>
    <scope>NUCLEOTIDE SEQUENCE [LARGE SCALE GENOMIC DNA]</scope>
    <source>
        <strain evidence="3 4">ATCC 48635</strain>
    </source>
</reference>
<dbReference type="InterPro" id="IPR029058">
    <property type="entry name" value="AB_hydrolase_fold"/>
</dbReference>
<dbReference type="Proteomes" id="UP000243579">
    <property type="component" value="Unassembled WGS sequence"/>
</dbReference>
<keyword evidence="1" id="KW-1133">Transmembrane helix</keyword>
<feature type="transmembrane region" description="Helical" evidence="1">
    <location>
        <begin position="120"/>
        <end position="142"/>
    </location>
</feature>
<keyword evidence="4" id="KW-1185">Reference proteome</keyword>
<dbReference type="GO" id="GO:0006629">
    <property type="term" value="P:lipid metabolic process"/>
    <property type="evidence" value="ECO:0007669"/>
    <property type="project" value="InterPro"/>
</dbReference>
<evidence type="ECO:0000313" key="4">
    <source>
        <dbReference type="Proteomes" id="UP000243579"/>
    </source>
</evidence>